<evidence type="ECO:0000313" key="3">
    <source>
        <dbReference type="Proteomes" id="UP000433483"/>
    </source>
</evidence>
<keyword evidence="3" id="KW-1185">Reference proteome</keyword>
<protein>
    <submittedName>
        <fullName evidence="1">Uncharacterized protein</fullName>
    </submittedName>
</protein>
<dbReference type="EMBL" id="QXGB01000899">
    <property type="protein sequence ID" value="KAE9201607.1"/>
    <property type="molecule type" value="Genomic_DNA"/>
</dbReference>
<dbReference type="OrthoDB" id="130259at2759"/>
<evidence type="ECO:0000313" key="2">
    <source>
        <dbReference type="EMBL" id="KAE9201607.1"/>
    </source>
</evidence>
<sequence>MAVALHCLTYFRGPVGLYWRGRRMEVATAPLRGSVSEHYLAVEAGLHGVFCAEWMPHMVLSAMRLYSETGAVVNPNTRFRKLSGSGVRLKDIVH</sequence>
<accession>A0A6A3S742</accession>
<reference evidence="3 4" key="1">
    <citation type="submission" date="2018-08" db="EMBL/GenBank/DDBJ databases">
        <title>Genomic investigation of the strawberry pathogen Phytophthora fragariae indicates pathogenicity is determined by transcriptional variation in three key races.</title>
        <authorList>
            <person name="Adams T.M."/>
            <person name="Armitage A.D."/>
            <person name="Sobczyk M.K."/>
            <person name="Bates H.J."/>
            <person name="Dunwell J.M."/>
            <person name="Nellist C.F."/>
            <person name="Harrison R.J."/>
        </authorList>
    </citation>
    <scope>NUCLEOTIDE SEQUENCE [LARGE SCALE GENOMIC DNA]</scope>
    <source>
        <strain evidence="2 3">NOV-27</strain>
        <strain evidence="1 4">NOV-71</strain>
    </source>
</reference>
<evidence type="ECO:0000313" key="4">
    <source>
        <dbReference type="Proteomes" id="UP000441208"/>
    </source>
</evidence>
<gene>
    <name evidence="2" type="ORF">PF005_g14890</name>
    <name evidence="1" type="ORF">PF007_g12006</name>
</gene>
<organism evidence="1 4">
    <name type="scientific">Phytophthora fragariae</name>
    <dbReference type="NCBI Taxonomy" id="53985"/>
    <lineage>
        <taxon>Eukaryota</taxon>
        <taxon>Sar</taxon>
        <taxon>Stramenopiles</taxon>
        <taxon>Oomycota</taxon>
        <taxon>Peronosporomycetes</taxon>
        <taxon>Peronosporales</taxon>
        <taxon>Peronosporaceae</taxon>
        <taxon>Phytophthora</taxon>
    </lineage>
</organism>
<dbReference type="EMBL" id="QXFZ01000617">
    <property type="protein sequence ID" value="KAE9110054.1"/>
    <property type="molecule type" value="Genomic_DNA"/>
</dbReference>
<dbReference type="Proteomes" id="UP000433483">
    <property type="component" value="Unassembled WGS sequence"/>
</dbReference>
<name>A0A6A3S742_9STRA</name>
<comment type="caution">
    <text evidence="1">The sequence shown here is derived from an EMBL/GenBank/DDBJ whole genome shotgun (WGS) entry which is preliminary data.</text>
</comment>
<dbReference type="Proteomes" id="UP000441208">
    <property type="component" value="Unassembled WGS sequence"/>
</dbReference>
<dbReference type="AlphaFoldDB" id="A0A6A3S742"/>
<evidence type="ECO:0000313" key="1">
    <source>
        <dbReference type="EMBL" id="KAE9110054.1"/>
    </source>
</evidence>
<proteinExistence type="predicted"/>